<dbReference type="STRING" id="322710.Avin_27720"/>
<dbReference type="Gene3D" id="3.40.50.150">
    <property type="entry name" value="Vaccinia Virus protein VP39"/>
    <property type="match status" value="1"/>
</dbReference>
<dbReference type="Proteomes" id="UP000002424">
    <property type="component" value="Chromosome"/>
</dbReference>
<dbReference type="AlphaFoldDB" id="C1DKU2"/>
<dbReference type="GO" id="GO:0032259">
    <property type="term" value="P:methylation"/>
    <property type="evidence" value="ECO:0007669"/>
    <property type="project" value="UniProtKB-KW"/>
</dbReference>
<dbReference type="HOGENOM" id="CLU_1802126_0_0_6"/>
<dbReference type="EMBL" id="CP001157">
    <property type="protein sequence ID" value="ACO78944.1"/>
    <property type="molecule type" value="Genomic_DNA"/>
</dbReference>
<organism evidence="1 2">
    <name type="scientific">Azotobacter vinelandii (strain DJ / ATCC BAA-1303)</name>
    <dbReference type="NCBI Taxonomy" id="322710"/>
    <lineage>
        <taxon>Bacteria</taxon>
        <taxon>Pseudomonadati</taxon>
        <taxon>Pseudomonadota</taxon>
        <taxon>Gammaproteobacteria</taxon>
        <taxon>Pseudomonadales</taxon>
        <taxon>Pseudomonadaceae</taxon>
        <taxon>Azotobacter</taxon>
    </lineage>
</organism>
<keyword evidence="2" id="KW-1185">Reference proteome</keyword>
<protein>
    <submittedName>
        <fullName evidence="1">dTDP-6-deoxy-L-hexose 3-O-methyltransferase</fullName>
    </submittedName>
</protein>
<accession>C1DKU2</accession>
<keyword evidence="1" id="KW-0489">Methyltransferase</keyword>
<dbReference type="InterPro" id="IPR029063">
    <property type="entry name" value="SAM-dependent_MTases_sf"/>
</dbReference>
<proteinExistence type="predicted"/>
<gene>
    <name evidence="1" type="ordered locus">Avin_27720</name>
</gene>
<keyword evidence="1" id="KW-0808">Transferase</keyword>
<evidence type="ECO:0000313" key="2">
    <source>
        <dbReference type="Proteomes" id="UP000002424"/>
    </source>
</evidence>
<evidence type="ECO:0000313" key="1">
    <source>
        <dbReference type="EMBL" id="ACO78944.1"/>
    </source>
</evidence>
<sequence length="143" mass="16310">MAPEDEHSVIKTAERRTGGYLADSLADLQEAVRLYDANRFIGHIEKVELVKGDVTQTVPAYLAREPQTVVSLLHLDLDLYEPTCVCLENFLPRMPKGAVIVFDELNNRTWPGETRAVLERIGLNNLRIQRFTYEPHVSYTILE</sequence>
<dbReference type="Pfam" id="PF13578">
    <property type="entry name" value="Methyltransf_24"/>
    <property type="match status" value="1"/>
</dbReference>
<dbReference type="EnsemblBacteria" id="ACO78944">
    <property type="protein sequence ID" value="ACO78944"/>
    <property type="gene ID" value="Avin_27720"/>
</dbReference>
<dbReference type="KEGG" id="avn:Avin_27720"/>
<name>C1DKU2_AZOVD</name>
<dbReference type="GO" id="GO:0008168">
    <property type="term" value="F:methyltransferase activity"/>
    <property type="evidence" value="ECO:0007669"/>
    <property type="project" value="UniProtKB-KW"/>
</dbReference>
<reference evidence="1 2" key="1">
    <citation type="journal article" date="2009" name="J. Bacteriol.">
        <title>Genome sequence of Azotobacter vinelandii, an obligate aerobe specialized to support diverse anaerobic metabolic processes.</title>
        <authorList>
            <person name="Setubal J.C."/>
            <person name="dos Santos P."/>
            <person name="Goldman B.S."/>
            <person name="Ertesvag H."/>
            <person name="Espin G."/>
            <person name="Rubio L.M."/>
            <person name="Valla S."/>
            <person name="Almeida N.F."/>
            <person name="Balasubramanian D."/>
            <person name="Cromes L."/>
            <person name="Curatti L."/>
            <person name="Du Z."/>
            <person name="Godsy E."/>
            <person name="Goodner B."/>
            <person name="Hellner-Burris K."/>
            <person name="Hernandez J.A."/>
            <person name="Houmiel K."/>
            <person name="Imperial J."/>
            <person name="Kennedy C."/>
            <person name="Larson T.J."/>
            <person name="Latreille P."/>
            <person name="Ligon L.S."/>
            <person name="Lu J."/>
            <person name="Maerk M."/>
            <person name="Miller N.M."/>
            <person name="Norton S."/>
            <person name="O'Carroll I.P."/>
            <person name="Paulsen I."/>
            <person name="Raulfs E.C."/>
            <person name="Roemer R."/>
            <person name="Rosser J."/>
            <person name="Segura D."/>
            <person name="Slater S."/>
            <person name="Stricklin S.L."/>
            <person name="Studholme D.J."/>
            <person name="Sun J."/>
            <person name="Viana C.J."/>
            <person name="Wallin E."/>
            <person name="Wang B."/>
            <person name="Wheeler C."/>
            <person name="Zhu H."/>
            <person name="Dean D.R."/>
            <person name="Dixon R."/>
            <person name="Wood D."/>
        </authorList>
    </citation>
    <scope>NUCLEOTIDE SEQUENCE [LARGE SCALE GENOMIC DNA]</scope>
    <source>
        <strain evidence="2">DJ / ATCC BAA-1303</strain>
    </source>
</reference>
<dbReference type="eggNOG" id="COG4122">
    <property type="taxonomic scope" value="Bacteria"/>
</dbReference>